<protein>
    <submittedName>
        <fullName evidence="6">D-glycerate dehydrogenase</fullName>
    </submittedName>
</protein>
<dbReference type="InterPro" id="IPR006139">
    <property type="entry name" value="D-isomer_2_OHA_DH_cat_dom"/>
</dbReference>
<dbReference type="GO" id="GO:0030267">
    <property type="term" value="F:glyoxylate reductase (NADPH) activity"/>
    <property type="evidence" value="ECO:0007669"/>
    <property type="project" value="TreeGrafter"/>
</dbReference>
<dbReference type="GO" id="GO:0005829">
    <property type="term" value="C:cytosol"/>
    <property type="evidence" value="ECO:0007669"/>
    <property type="project" value="TreeGrafter"/>
</dbReference>
<dbReference type="OrthoDB" id="9805416at2"/>
<dbReference type="InterPro" id="IPR036291">
    <property type="entry name" value="NAD(P)-bd_dom_sf"/>
</dbReference>
<feature type="domain" description="D-isomer specific 2-hydroxyacid dehydrogenase NAD-binding" evidence="5">
    <location>
        <begin position="111"/>
        <end position="289"/>
    </location>
</feature>
<dbReference type="CDD" id="cd05301">
    <property type="entry name" value="GDH"/>
    <property type="match status" value="1"/>
</dbReference>
<comment type="similarity">
    <text evidence="1 3">Belongs to the D-isomer specific 2-hydroxyacid dehydrogenase family.</text>
</comment>
<dbReference type="EMBL" id="VMHE01000022">
    <property type="protein sequence ID" value="TSJ61889.1"/>
    <property type="molecule type" value="Genomic_DNA"/>
</dbReference>
<gene>
    <name evidence="6" type="ORF">FPQ13_10485</name>
</gene>
<dbReference type="PROSITE" id="PS00065">
    <property type="entry name" value="D_2_HYDROXYACID_DH_1"/>
    <property type="match status" value="1"/>
</dbReference>
<evidence type="ECO:0000313" key="7">
    <source>
        <dbReference type="Proteomes" id="UP000316425"/>
    </source>
</evidence>
<dbReference type="FunFam" id="3.40.50.720:FF:000462">
    <property type="entry name" value="Glyoxylate reductase (NADP+)"/>
    <property type="match status" value="1"/>
</dbReference>
<evidence type="ECO:0000256" key="1">
    <source>
        <dbReference type="ARBA" id="ARBA00005854"/>
    </source>
</evidence>
<accession>A0A556PBW2</accession>
<dbReference type="Gene3D" id="3.40.50.720">
    <property type="entry name" value="NAD(P)-binding Rossmann-like Domain"/>
    <property type="match status" value="2"/>
</dbReference>
<dbReference type="InterPro" id="IPR029753">
    <property type="entry name" value="D-isomer_DH_CS"/>
</dbReference>
<comment type="caution">
    <text evidence="6">The sequence shown here is derived from an EMBL/GenBank/DDBJ whole genome shotgun (WGS) entry which is preliminary data.</text>
</comment>
<keyword evidence="2 3" id="KW-0560">Oxidoreductase</keyword>
<evidence type="ECO:0000259" key="4">
    <source>
        <dbReference type="Pfam" id="PF00389"/>
    </source>
</evidence>
<dbReference type="GO" id="GO:0016618">
    <property type="term" value="F:hydroxypyruvate reductase [NAD(P)H] activity"/>
    <property type="evidence" value="ECO:0007669"/>
    <property type="project" value="TreeGrafter"/>
</dbReference>
<organism evidence="6 7">
    <name type="scientific">Allobacillus salarius</name>
    <dbReference type="NCBI Taxonomy" id="1955272"/>
    <lineage>
        <taxon>Bacteria</taxon>
        <taxon>Bacillati</taxon>
        <taxon>Bacillota</taxon>
        <taxon>Bacilli</taxon>
        <taxon>Bacillales</taxon>
        <taxon>Bacillaceae</taxon>
        <taxon>Allobacillus</taxon>
    </lineage>
</organism>
<dbReference type="InterPro" id="IPR029752">
    <property type="entry name" value="D-isomer_DH_CS1"/>
</dbReference>
<reference evidence="6 7" key="1">
    <citation type="submission" date="2019-07" db="EMBL/GenBank/DDBJ databases">
        <title>Allobacillus sp. nov. SKP isolated from shrimp paste of Euphausiacea.</title>
        <authorList>
            <person name="Kanchanasin P."/>
            <person name="Tanasupawat S."/>
            <person name="Shi W."/>
            <person name="Wu L."/>
            <person name="Ma J."/>
        </authorList>
    </citation>
    <scope>NUCLEOTIDE SEQUENCE [LARGE SCALE GENOMIC DNA]</scope>
    <source>
        <strain evidence="6 7">SKP4-8</strain>
    </source>
</reference>
<evidence type="ECO:0000259" key="5">
    <source>
        <dbReference type="Pfam" id="PF02826"/>
    </source>
</evidence>
<dbReference type="PROSITE" id="PS00671">
    <property type="entry name" value="D_2_HYDROXYACID_DH_3"/>
    <property type="match status" value="1"/>
</dbReference>
<keyword evidence="7" id="KW-1185">Reference proteome</keyword>
<dbReference type="InterPro" id="IPR050223">
    <property type="entry name" value="D-isomer_2-hydroxyacid_DH"/>
</dbReference>
<dbReference type="Pfam" id="PF00389">
    <property type="entry name" value="2-Hacid_dh"/>
    <property type="match status" value="1"/>
</dbReference>
<dbReference type="SUPFAM" id="SSF52283">
    <property type="entry name" value="Formate/glycerate dehydrogenase catalytic domain-like"/>
    <property type="match status" value="1"/>
</dbReference>
<evidence type="ECO:0000313" key="6">
    <source>
        <dbReference type="EMBL" id="TSJ61889.1"/>
    </source>
</evidence>
<dbReference type="InterPro" id="IPR006140">
    <property type="entry name" value="D-isomer_DH_NAD-bd"/>
</dbReference>
<dbReference type="Proteomes" id="UP000316425">
    <property type="component" value="Unassembled WGS sequence"/>
</dbReference>
<sequence>MAKPIVYVTRKLPTEIISELTEKYQVKMWEEEEVPVPGDVLMKEITQASAVLSMLTDTFDEEVLNMASQLKVIANLAVGYDNIDVKACESRGITVTNTPDVLTETTADLTFGLLLATARRIPESVDIIRNDQWKTWSPYMMAGSDVHQKTIGIVGMGAIGEAVAKRATGFDMDILYHNRNRKPKAEEKLGASYASLEELLAKSDFVVSMLPLTKETKGMFDAQAFDRMKQSAFFINASRGGVVNEADLYQAIKDEKIRGAGLDVFANEPIGSNHPLAQLDRVVALPHIGSSTVDTRNRMAMLCVENIKRVLDGMEPLTPVKN</sequence>
<evidence type="ECO:0000256" key="3">
    <source>
        <dbReference type="RuleBase" id="RU003719"/>
    </source>
</evidence>
<dbReference type="SUPFAM" id="SSF51735">
    <property type="entry name" value="NAD(P)-binding Rossmann-fold domains"/>
    <property type="match status" value="1"/>
</dbReference>
<name>A0A556PBW2_9BACI</name>
<dbReference type="GO" id="GO:0051287">
    <property type="term" value="F:NAD binding"/>
    <property type="evidence" value="ECO:0007669"/>
    <property type="project" value="InterPro"/>
</dbReference>
<dbReference type="AlphaFoldDB" id="A0A556PBW2"/>
<dbReference type="PANTHER" id="PTHR10996:SF283">
    <property type="entry name" value="GLYOXYLATE_HYDROXYPYRUVATE REDUCTASE B"/>
    <property type="match status" value="1"/>
</dbReference>
<feature type="domain" description="D-isomer specific 2-hydroxyacid dehydrogenase catalytic" evidence="4">
    <location>
        <begin position="6"/>
        <end position="320"/>
    </location>
</feature>
<dbReference type="PANTHER" id="PTHR10996">
    <property type="entry name" value="2-HYDROXYACID DEHYDROGENASE-RELATED"/>
    <property type="match status" value="1"/>
</dbReference>
<evidence type="ECO:0000256" key="2">
    <source>
        <dbReference type="ARBA" id="ARBA00023002"/>
    </source>
</evidence>
<dbReference type="Pfam" id="PF02826">
    <property type="entry name" value="2-Hacid_dh_C"/>
    <property type="match status" value="1"/>
</dbReference>
<proteinExistence type="inferred from homology"/>
<dbReference type="RefSeq" id="WP_144089282.1">
    <property type="nucleotide sequence ID" value="NZ_VMHE01000022.1"/>
</dbReference>